<accession>A0A8J8BDJ6</accession>
<keyword evidence="3" id="KW-0479">Metal-binding</keyword>
<dbReference type="RefSeq" id="WP_211466025.1">
    <property type="nucleotide sequence ID" value="NZ_JAGSXH010000017.1"/>
</dbReference>
<evidence type="ECO:0000256" key="4">
    <source>
        <dbReference type="ARBA" id="ARBA00022729"/>
    </source>
</evidence>
<dbReference type="PROSITE" id="PS51257">
    <property type="entry name" value="PROKAR_LIPOPROTEIN"/>
    <property type="match status" value="1"/>
</dbReference>
<dbReference type="GO" id="GO:0046872">
    <property type="term" value="F:metal ion binding"/>
    <property type="evidence" value="ECO:0007669"/>
    <property type="project" value="UniProtKB-KW"/>
</dbReference>
<comment type="subcellular location">
    <subcellularLocation>
        <location evidence="1">Cell envelope</location>
    </subcellularLocation>
</comment>
<dbReference type="GO" id="GO:0030001">
    <property type="term" value="P:metal ion transport"/>
    <property type="evidence" value="ECO:0007669"/>
    <property type="project" value="InterPro"/>
</dbReference>
<dbReference type="Proteomes" id="UP000677913">
    <property type="component" value="Unassembled WGS sequence"/>
</dbReference>
<dbReference type="SUPFAM" id="SSF53807">
    <property type="entry name" value="Helical backbone' metal receptor"/>
    <property type="match status" value="1"/>
</dbReference>
<evidence type="ECO:0000313" key="7">
    <source>
        <dbReference type="Proteomes" id="UP000677913"/>
    </source>
</evidence>
<organism evidence="6 7">
    <name type="scientific">Actinocrinis puniceicyclus</name>
    <dbReference type="NCBI Taxonomy" id="977794"/>
    <lineage>
        <taxon>Bacteria</taxon>
        <taxon>Bacillati</taxon>
        <taxon>Actinomycetota</taxon>
        <taxon>Actinomycetes</taxon>
        <taxon>Catenulisporales</taxon>
        <taxon>Actinospicaceae</taxon>
        <taxon>Actinocrinis</taxon>
    </lineage>
</organism>
<keyword evidence="2" id="KW-0813">Transport</keyword>
<keyword evidence="4 5" id="KW-0732">Signal</keyword>
<dbReference type="InterPro" id="IPR006127">
    <property type="entry name" value="ZnuA-like"/>
</dbReference>
<feature type="chain" id="PRO_5035202193" evidence="5">
    <location>
        <begin position="33"/>
        <end position="315"/>
    </location>
</feature>
<dbReference type="AlphaFoldDB" id="A0A8J8BDJ6"/>
<evidence type="ECO:0000256" key="5">
    <source>
        <dbReference type="SAM" id="SignalP"/>
    </source>
</evidence>
<evidence type="ECO:0000256" key="3">
    <source>
        <dbReference type="ARBA" id="ARBA00022723"/>
    </source>
</evidence>
<dbReference type="GO" id="GO:0030313">
    <property type="term" value="C:cell envelope"/>
    <property type="evidence" value="ECO:0007669"/>
    <property type="project" value="UniProtKB-SubCell"/>
</dbReference>
<dbReference type="PANTHER" id="PTHR42953">
    <property type="entry name" value="HIGH-AFFINITY ZINC UPTAKE SYSTEM PROTEIN ZNUA-RELATED"/>
    <property type="match status" value="1"/>
</dbReference>
<reference evidence="6" key="1">
    <citation type="submission" date="2021-04" db="EMBL/GenBank/DDBJ databases">
        <title>Genome based classification of Actinospica acidithermotolerans sp. nov., an actinobacterium isolated from an Indonesian hot spring.</title>
        <authorList>
            <person name="Kusuma A.B."/>
            <person name="Putra K.E."/>
            <person name="Nafisah S."/>
            <person name="Loh J."/>
            <person name="Nouioui I."/>
            <person name="Goodfellow M."/>
        </authorList>
    </citation>
    <scope>NUCLEOTIDE SEQUENCE</scope>
    <source>
        <strain evidence="6">DSM 45618</strain>
    </source>
</reference>
<comment type="caution">
    <text evidence="6">The sequence shown here is derived from an EMBL/GenBank/DDBJ whole genome shotgun (WGS) entry which is preliminary data.</text>
</comment>
<keyword evidence="7" id="KW-1185">Reference proteome</keyword>
<dbReference type="InterPro" id="IPR050492">
    <property type="entry name" value="Bact_metal-bind_prot9"/>
</dbReference>
<evidence type="ECO:0000256" key="1">
    <source>
        <dbReference type="ARBA" id="ARBA00004196"/>
    </source>
</evidence>
<dbReference type="EMBL" id="JAGSXH010000017">
    <property type="protein sequence ID" value="MBS2962874.1"/>
    <property type="molecule type" value="Genomic_DNA"/>
</dbReference>
<evidence type="ECO:0000256" key="2">
    <source>
        <dbReference type="ARBA" id="ARBA00022448"/>
    </source>
</evidence>
<name>A0A8J8BDJ6_9ACTN</name>
<dbReference type="PANTHER" id="PTHR42953:SF1">
    <property type="entry name" value="METAL-BINDING PROTEIN HI_0362-RELATED"/>
    <property type="match status" value="1"/>
</dbReference>
<gene>
    <name evidence="6" type="ORF">KGA66_07460</name>
</gene>
<proteinExistence type="predicted"/>
<sequence>MIRTGAGFAAALAAGAAAVLALTAGCATTAPAADVGAGSGSGRTLEVAAAENFWGSIAAQLGGSHVVETSIIDSPAADPHDYEPTPADARAVAFARVFIQNGIGYDSAWAPKLVAANPNSGRTVLTVGDLLGLKPGDNPHQWYVKASVYKVIDAITAAYQQADPADSAYFAARRSSFELTALAPYNRLISDIRARYAGTPIGASESIAAGLAGTLGLNLITPQTFLRAVSQGNDPTAADKSLIDRQITQKAIKVYIYNSQNATPDVAAQIAQAKAAGIPVTAITETLTPAGETFQQWQVSQLEELANALARATGR</sequence>
<dbReference type="Pfam" id="PF01297">
    <property type="entry name" value="ZnuA"/>
    <property type="match status" value="1"/>
</dbReference>
<protein>
    <submittedName>
        <fullName evidence="6">Zinc ABC transporter substrate-binding protein</fullName>
    </submittedName>
</protein>
<dbReference type="Gene3D" id="3.40.50.1980">
    <property type="entry name" value="Nitrogenase molybdenum iron protein domain"/>
    <property type="match status" value="2"/>
</dbReference>
<evidence type="ECO:0000313" key="6">
    <source>
        <dbReference type="EMBL" id="MBS2962874.1"/>
    </source>
</evidence>
<feature type="signal peptide" evidence="5">
    <location>
        <begin position="1"/>
        <end position="32"/>
    </location>
</feature>